<feature type="chain" id="PRO_5019242267" evidence="1">
    <location>
        <begin position="24"/>
        <end position="110"/>
    </location>
</feature>
<organism evidence="3 4">
    <name type="scientific">Azospirillum cavernae</name>
    <dbReference type="NCBI Taxonomy" id="2320860"/>
    <lineage>
        <taxon>Bacteria</taxon>
        <taxon>Pseudomonadati</taxon>
        <taxon>Pseudomonadota</taxon>
        <taxon>Alphaproteobacteria</taxon>
        <taxon>Rhodospirillales</taxon>
        <taxon>Azospirillaceae</taxon>
        <taxon>Azospirillum</taxon>
    </lineage>
</organism>
<dbReference type="Pfam" id="PF03413">
    <property type="entry name" value="PepSY"/>
    <property type="match status" value="1"/>
</dbReference>
<proteinExistence type="predicted"/>
<evidence type="ECO:0000313" key="4">
    <source>
        <dbReference type="Proteomes" id="UP000283458"/>
    </source>
</evidence>
<accession>A0A418VPI0</accession>
<reference evidence="3 4" key="1">
    <citation type="submission" date="2018-09" db="EMBL/GenBank/DDBJ databases">
        <authorList>
            <person name="Zhu H."/>
        </authorList>
    </citation>
    <scope>NUCLEOTIDE SEQUENCE [LARGE SCALE GENOMIC DNA]</scope>
    <source>
        <strain evidence="3 4">K2W22B-5</strain>
    </source>
</reference>
<dbReference type="Proteomes" id="UP000283458">
    <property type="component" value="Unassembled WGS sequence"/>
</dbReference>
<dbReference type="EMBL" id="QYUL01000004">
    <property type="protein sequence ID" value="RJF78168.1"/>
    <property type="molecule type" value="Genomic_DNA"/>
</dbReference>
<comment type="caution">
    <text evidence="3">The sequence shown here is derived from an EMBL/GenBank/DDBJ whole genome shotgun (WGS) entry which is preliminary data.</text>
</comment>
<keyword evidence="4" id="KW-1185">Reference proteome</keyword>
<evidence type="ECO:0000259" key="2">
    <source>
        <dbReference type="Pfam" id="PF03413"/>
    </source>
</evidence>
<dbReference type="RefSeq" id="WP_119833311.1">
    <property type="nucleotide sequence ID" value="NZ_QYUL01000004.1"/>
</dbReference>
<evidence type="ECO:0000256" key="1">
    <source>
        <dbReference type="SAM" id="SignalP"/>
    </source>
</evidence>
<feature type="signal peptide" evidence="1">
    <location>
        <begin position="1"/>
        <end position="23"/>
    </location>
</feature>
<name>A0A418VPI0_9PROT</name>
<gene>
    <name evidence="3" type="ORF">D3877_23895</name>
</gene>
<evidence type="ECO:0000313" key="3">
    <source>
        <dbReference type="EMBL" id="RJF78168.1"/>
    </source>
</evidence>
<dbReference type="OrthoDB" id="7856745at2"/>
<dbReference type="Gene3D" id="3.10.450.40">
    <property type="match status" value="1"/>
</dbReference>
<sequence>MPFPRLAHIAAILLVAAAAPASAETDDHSRAREALRAGRILPLEQIVAKAKADFGGEVLDVELEDERAGLRYELKLMAVDGRILKLEYDAATGALVHVKGRNKRHNEEQR</sequence>
<keyword evidence="1" id="KW-0732">Signal</keyword>
<protein>
    <submittedName>
        <fullName evidence="3">Peptidase</fullName>
    </submittedName>
</protein>
<dbReference type="AlphaFoldDB" id="A0A418VPI0"/>
<dbReference type="InterPro" id="IPR025711">
    <property type="entry name" value="PepSY"/>
</dbReference>
<feature type="domain" description="PepSY" evidence="2">
    <location>
        <begin position="41"/>
        <end position="95"/>
    </location>
</feature>